<proteinExistence type="predicted"/>
<dbReference type="Proteomes" id="UP000598775">
    <property type="component" value="Unassembled WGS sequence"/>
</dbReference>
<dbReference type="EMBL" id="BMGP01000005">
    <property type="protein sequence ID" value="GGF34727.1"/>
    <property type="molecule type" value="Genomic_DNA"/>
</dbReference>
<dbReference type="SUPFAM" id="SSF53254">
    <property type="entry name" value="Phosphoglycerate mutase-like"/>
    <property type="match status" value="1"/>
</dbReference>
<dbReference type="PANTHER" id="PTHR48100:SF15">
    <property type="entry name" value="SEDOHEPTULOSE 1,7-BISPHOSPHATASE"/>
    <property type="match status" value="1"/>
</dbReference>
<comment type="caution">
    <text evidence="3">The sequence shown here is derived from an EMBL/GenBank/DDBJ whole genome shotgun (WGS) entry which is preliminary data.</text>
</comment>
<organism evidence="3 4">
    <name type="scientific">Subtercola lobariae</name>
    <dbReference type="NCBI Taxonomy" id="1588641"/>
    <lineage>
        <taxon>Bacteria</taxon>
        <taxon>Bacillati</taxon>
        <taxon>Actinomycetota</taxon>
        <taxon>Actinomycetes</taxon>
        <taxon>Micrococcales</taxon>
        <taxon>Microbacteriaceae</taxon>
        <taxon>Subtercola</taxon>
    </lineage>
</organism>
<dbReference type="SMART" id="SM00855">
    <property type="entry name" value="PGAM"/>
    <property type="match status" value="1"/>
</dbReference>
<evidence type="ECO:0000313" key="4">
    <source>
        <dbReference type="Proteomes" id="UP000598775"/>
    </source>
</evidence>
<dbReference type="CDD" id="cd07067">
    <property type="entry name" value="HP_PGM_like"/>
    <property type="match status" value="1"/>
</dbReference>
<dbReference type="InterPro" id="IPR050275">
    <property type="entry name" value="PGM_Phosphatase"/>
</dbReference>
<feature type="binding site" evidence="2">
    <location>
        <position position="70"/>
    </location>
    <ligand>
        <name>substrate</name>
    </ligand>
</feature>
<feature type="binding site" evidence="2">
    <location>
        <begin position="33"/>
        <end position="34"/>
    </location>
    <ligand>
        <name>substrate</name>
    </ligand>
</feature>
<feature type="active site" description="Proton donor/acceptor" evidence="1">
    <location>
        <position position="92"/>
    </location>
</feature>
<dbReference type="GO" id="GO:0070297">
    <property type="term" value="P:regulation of phosphorelay signal transduction system"/>
    <property type="evidence" value="ECO:0007669"/>
    <property type="project" value="TreeGrafter"/>
</dbReference>
<feature type="active site" description="Tele-phosphohistidine intermediate" evidence="1">
    <location>
        <position position="21"/>
    </location>
</feature>
<keyword evidence="4" id="KW-1185">Reference proteome</keyword>
<name>A0A917EYP6_9MICO</name>
<dbReference type="InterPro" id="IPR029033">
    <property type="entry name" value="His_PPase_superfam"/>
</dbReference>
<feature type="binding site" evidence="2">
    <location>
        <begin position="92"/>
        <end position="95"/>
    </location>
    <ligand>
        <name>substrate</name>
    </ligand>
</feature>
<accession>A0A917EYP6</accession>
<evidence type="ECO:0000313" key="3">
    <source>
        <dbReference type="EMBL" id="GGF34727.1"/>
    </source>
</evidence>
<sequence>MPHVVTDSPSNKPGEIILVRHGETAWSLTGQHTGTTDLPLTEHGEEQARAVGVALAGRSFSQVLVSPRTRAQRTADLIGFGQQAVIEPDLAEWDYGAYEGLTTPEIVAERGPWNLWTDGVPPGVTPGETSEDVQRRALVVLTRVRADVLVGHDVLLVAHAHIFRALAVAWVELPSTAGQILTLSTSTISALGYEHGQPVIAQWNAPAT</sequence>
<dbReference type="GO" id="GO:0101006">
    <property type="term" value="F:protein histidine phosphatase activity"/>
    <property type="evidence" value="ECO:0007669"/>
    <property type="project" value="TreeGrafter"/>
</dbReference>
<reference evidence="3 4" key="1">
    <citation type="journal article" date="2014" name="Int. J. Syst. Evol. Microbiol.">
        <title>Complete genome sequence of Corynebacterium casei LMG S-19264T (=DSM 44701T), isolated from a smear-ripened cheese.</title>
        <authorList>
            <consortium name="US DOE Joint Genome Institute (JGI-PGF)"/>
            <person name="Walter F."/>
            <person name="Albersmeier A."/>
            <person name="Kalinowski J."/>
            <person name="Ruckert C."/>
        </authorList>
    </citation>
    <scope>NUCLEOTIDE SEQUENCE [LARGE SCALE GENOMIC DNA]</scope>
    <source>
        <strain evidence="3 4">CGMCC 1.12976</strain>
    </source>
</reference>
<dbReference type="Pfam" id="PF00300">
    <property type="entry name" value="His_Phos_1"/>
    <property type="match status" value="1"/>
</dbReference>
<dbReference type="AlphaFoldDB" id="A0A917EYP6"/>
<protein>
    <submittedName>
        <fullName evidence="3">Phosphoglycerate mutase</fullName>
    </submittedName>
</protein>
<dbReference type="InterPro" id="IPR013078">
    <property type="entry name" value="His_Pase_superF_clade-1"/>
</dbReference>
<dbReference type="PANTHER" id="PTHR48100">
    <property type="entry name" value="BROAD-SPECIFICITY PHOSPHATASE YOR283W-RELATED"/>
    <property type="match status" value="1"/>
</dbReference>
<evidence type="ECO:0000256" key="2">
    <source>
        <dbReference type="PIRSR" id="PIRSR613078-2"/>
    </source>
</evidence>
<dbReference type="Gene3D" id="3.40.50.1240">
    <property type="entry name" value="Phosphoglycerate mutase-like"/>
    <property type="match status" value="1"/>
</dbReference>
<gene>
    <name evidence="3" type="ORF">GCM10011399_29820</name>
</gene>
<evidence type="ECO:0000256" key="1">
    <source>
        <dbReference type="PIRSR" id="PIRSR613078-1"/>
    </source>
</evidence>